<protein>
    <submittedName>
        <fullName evidence="2">Uncharacterized protein</fullName>
    </submittedName>
</protein>
<keyword evidence="1" id="KW-0812">Transmembrane</keyword>
<comment type="caution">
    <text evidence="2">The sequence shown here is derived from an EMBL/GenBank/DDBJ whole genome shotgun (WGS) entry which is preliminary data.</text>
</comment>
<gene>
    <name evidence="2" type="ORF">SCARUB_04578</name>
</gene>
<keyword evidence="1" id="KW-1133">Transmembrane helix</keyword>
<reference evidence="2 3" key="1">
    <citation type="submission" date="2016-07" db="EMBL/GenBank/DDBJ databases">
        <title>Draft genome of Scalindua rubra, obtained from a brine-seawater interface in the Red Sea, sheds light on salt adaptation in anammox bacteria.</title>
        <authorList>
            <person name="Speth D.R."/>
            <person name="Lagkouvardos I."/>
            <person name="Wang Y."/>
            <person name="Qian P.-Y."/>
            <person name="Dutilh B.E."/>
            <person name="Jetten M.S."/>
        </authorList>
    </citation>
    <scope>NUCLEOTIDE SEQUENCE [LARGE SCALE GENOMIC DNA]</scope>
    <source>
        <strain evidence="2">BSI-1</strain>
    </source>
</reference>
<keyword evidence="1" id="KW-0472">Membrane</keyword>
<organism evidence="2 3">
    <name type="scientific">Candidatus Scalindua rubra</name>
    <dbReference type="NCBI Taxonomy" id="1872076"/>
    <lineage>
        <taxon>Bacteria</taxon>
        <taxon>Pseudomonadati</taxon>
        <taxon>Planctomycetota</taxon>
        <taxon>Candidatus Brocadiia</taxon>
        <taxon>Candidatus Brocadiales</taxon>
        <taxon>Candidatus Scalinduaceae</taxon>
        <taxon>Candidatus Scalindua</taxon>
    </lineage>
</organism>
<dbReference type="Proteomes" id="UP000094056">
    <property type="component" value="Unassembled WGS sequence"/>
</dbReference>
<evidence type="ECO:0000313" key="3">
    <source>
        <dbReference type="Proteomes" id="UP000094056"/>
    </source>
</evidence>
<sequence>MKEEIMELGHEPKPGYGIIYYAVITIGIIYLAIIFIMG</sequence>
<evidence type="ECO:0000313" key="2">
    <source>
        <dbReference type="EMBL" id="ODS30314.1"/>
    </source>
</evidence>
<evidence type="ECO:0000256" key="1">
    <source>
        <dbReference type="SAM" id="Phobius"/>
    </source>
</evidence>
<feature type="transmembrane region" description="Helical" evidence="1">
    <location>
        <begin position="18"/>
        <end position="37"/>
    </location>
</feature>
<proteinExistence type="predicted"/>
<accession>A0A1E3X5T6</accession>
<dbReference type="AlphaFoldDB" id="A0A1E3X5T6"/>
<dbReference type="EMBL" id="MAYW01000245">
    <property type="protein sequence ID" value="ODS30314.1"/>
    <property type="molecule type" value="Genomic_DNA"/>
</dbReference>
<name>A0A1E3X5T6_9BACT</name>